<dbReference type="AlphaFoldDB" id="A0A9P8JA14"/>
<dbReference type="Proteomes" id="UP000779574">
    <property type="component" value="Unassembled WGS sequence"/>
</dbReference>
<comment type="caution">
    <text evidence="2">The sequence shown here is derived from an EMBL/GenBank/DDBJ whole genome shotgun (WGS) entry which is preliminary data.</text>
</comment>
<evidence type="ECO:0000313" key="3">
    <source>
        <dbReference type="Proteomes" id="UP000779574"/>
    </source>
</evidence>
<feature type="non-terminal residue" evidence="2">
    <location>
        <position position="143"/>
    </location>
</feature>
<feature type="region of interest" description="Disordered" evidence="1">
    <location>
        <begin position="1"/>
        <end position="56"/>
    </location>
</feature>
<protein>
    <submittedName>
        <fullName evidence="2">Uncharacterized protein</fullName>
    </submittedName>
</protein>
<name>A0A9P8JA14_AURME</name>
<proteinExistence type="predicted"/>
<sequence length="143" mass="15799">MNRSSSTAPSDTSASTAPTSSIPSTPLRDPATTPQHDKAKGIVNQDPPAIMKRGQARSYALARELSPTRPKKLGQSITDRYAEELRAPKRQRATAQDYDIAVNSVPELEMTYWRDRCVQLESQVTALEAENDKLKRAQSTAQE</sequence>
<evidence type="ECO:0000313" key="2">
    <source>
        <dbReference type="EMBL" id="KAG9693657.1"/>
    </source>
</evidence>
<evidence type="ECO:0000256" key="1">
    <source>
        <dbReference type="SAM" id="MobiDB-lite"/>
    </source>
</evidence>
<feature type="compositionally biased region" description="Low complexity" evidence="1">
    <location>
        <begin position="1"/>
        <end position="26"/>
    </location>
</feature>
<accession>A0A9P8JA14</accession>
<reference evidence="2" key="1">
    <citation type="journal article" date="2021" name="J Fungi (Basel)">
        <title>Virulence traits and population genomics of the black yeast Aureobasidium melanogenum.</title>
        <authorList>
            <person name="Cernosa A."/>
            <person name="Sun X."/>
            <person name="Gostincar C."/>
            <person name="Fang C."/>
            <person name="Gunde-Cimerman N."/>
            <person name="Song Z."/>
        </authorList>
    </citation>
    <scope>NUCLEOTIDE SEQUENCE</scope>
    <source>
        <strain evidence="2">EXF-9911</strain>
    </source>
</reference>
<reference evidence="2" key="2">
    <citation type="submission" date="2021-08" db="EMBL/GenBank/DDBJ databases">
        <authorList>
            <person name="Gostincar C."/>
            <person name="Sun X."/>
            <person name="Song Z."/>
            <person name="Gunde-Cimerman N."/>
        </authorList>
    </citation>
    <scope>NUCLEOTIDE SEQUENCE</scope>
    <source>
        <strain evidence="2">EXF-9911</strain>
    </source>
</reference>
<gene>
    <name evidence="2" type="ORF">KCU76_g5814</name>
</gene>
<organism evidence="2 3">
    <name type="scientific">Aureobasidium melanogenum</name>
    <name type="common">Aureobasidium pullulans var. melanogenum</name>
    <dbReference type="NCBI Taxonomy" id="46634"/>
    <lineage>
        <taxon>Eukaryota</taxon>
        <taxon>Fungi</taxon>
        <taxon>Dikarya</taxon>
        <taxon>Ascomycota</taxon>
        <taxon>Pezizomycotina</taxon>
        <taxon>Dothideomycetes</taxon>
        <taxon>Dothideomycetidae</taxon>
        <taxon>Dothideales</taxon>
        <taxon>Saccotheciaceae</taxon>
        <taxon>Aureobasidium</taxon>
    </lineage>
</organism>
<dbReference type="EMBL" id="JAHFXF010000187">
    <property type="protein sequence ID" value="KAG9693657.1"/>
    <property type="molecule type" value="Genomic_DNA"/>
</dbReference>